<evidence type="ECO:0000256" key="8">
    <source>
        <dbReference type="SAM" id="Phobius"/>
    </source>
</evidence>
<dbReference type="InterPro" id="IPR036116">
    <property type="entry name" value="FN3_sf"/>
</dbReference>
<dbReference type="SUPFAM" id="SSF49265">
    <property type="entry name" value="Fibronectin type III"/>
    <property type="match status" value="4"/>
</dbReference>
<evidence type="ECO:0000256" key="6">
    <source>
        <dbReference type="ARBA" id="ARBA00023170"/>
    </source>
</evidence>
<evidence type="ECO:0000256" key="4">
    <source>
        <dbReference type="ARBA" id="ARBA00022989"/>
    </source>
</evidence>
<keyword evidence="11" id="KW-1185">Reference proteome</keyword>
<sequence length="648" mass="73273">MEQSTPVHDMDLRLFSYILSTWTQVQIWSGVAFGCQPNLAVCLSEKDISLFDADENPKCFTRTMKDFTCFWEASNEKSYDFFYKNDIEKKCSLTQQKLENRRFLHICSLPPSDVYLYDSTNIRVVEGGTNNTVYSRSANVEDLVLLDPPTNVSLHLSEEPGELLVTWCAPSVLRTDMQYEIQYFSQSMMERIKLIKHSRSSAYKLDFLHPGEVCHVQMRVMPGGYSLKGHWSEWSSPASAMVPQWAADIDLLCHTSDLRNVQCRWNKRRDGEEPSYTLFYKFSHSHSWQECIPTESANQCIFYGEQSSSIRVNLRTGPGPHSCSFFSDSFTMNNCIKTEPPSKLHWQGEGARVHLLWEPPRCNLSTHLIYQLRYSSWGESGWKLVTLQSSKTWTSLDLQAGVQYSVQIQAKPNGSIYNGFWSDWSNSTIVHVPTGTGNLVAAGIPFILLFIAVLMIASFSKYARKVKQLLWPPVPNLQKVLEGFLTDISRQYQSSPITIKQCYEDIPASVVEIVSGTEVLGSGKAHKEGVLALFPNPELEAKLAEEYAMEAYSDYVTLNTQNVFPCLRSNEYVPGDGRSLSAGPEVLQRGFLCSCDTSQNLLLPSTEILNHSYLLLAEPAEDLAFKDSRGLSSRYTNLEHPALHTSAD</sequence>
<dbReference type="PROSITE" id="PS50853">
    <property type="entry name" value="FN3"/>
    <property type="match status" value="2"/>
</dbReference>
<evidence type="ECO:0000256" key="5">
    <source>
        <dbReference type="ARBA" id="ARBA00023136"/>
    </source>
</evidence>
<dbReference type="AlphaFoldDB" id="A0A8C9SNG6"/>
<evidence type="ECO:0000313" key="11">
    <source>
        <dbReference type="Proteomes" id="UP000694397"/>
    </source>
</evidence>
<dbReference type="GO" id="GO:0004896">
    <property type="term" value="F:cytokine receptor activity"/>
    <property type="evidence" value="ECO:0007669"/>
    <property type="project" value="TreeGrafter"/>
</dbReference>
<reference evidence="10" key="3">
    <citation type="submission" date="2025-09" db="UniProtKB">
        <authorList>
            <consortium name="Ensembl"/>
        </authorList>
    </citation>
    <scope>IDENTIFICATION</scope>
</reference>
<comment type="subcellular location">
    <subcellularLocation>
        <location evidence="1">Membrane</location>
        <topology evidence="1">Single-pass type I membrane protein</topology>
    </subcellularLocation>
</comment>
<dbReference type="GeneTree" id="ENSGT00940000166530"/>
<keyword evidence="4 8" id="KW-1133">Transmembrane helix</keyword>
<keyword evidence="5 8" id="KW-0472">Membrane</keyword>
<keyword evidence="3" id="KW-0732">Signal</keyword>
<keyword evidence="6" id="KW-0675">Receptor</keyword>
<protein>
    <submittedName>
        <fullName evidence="10">MPL proto-oncogene, thrombopoietin receptor</fullName>
    </submittedName>
</protein>
<dbReference type="InterPro" id="IPR003961">
    <property type="entry name" value="FN3_dom"/>
</dbReference>
<dbReference type="CDD" id="cd00063">
    <property type="entry name" value="FN3"/>
    <property type="match status" value="1"/>
</dbReference>
<feature type="domain" description="Fibronectin type-III" evidence="9">
    <location>
        <begin position="340"/>
        <end position="435"/>
    </location>
</feature>
<accession>A0A8C9SNG6</accession>
<dbReference type="PANTHER" id="PTHR23037:SF34">
    <property type="entry name" value="THROMBOPOIETIN RECEPTOR ISOFORM X1"/>
    <property type="match status" value="1"/>
</dbReference>
<gene>
    <name evidence="10" type="primary">mpl</name>
</gene>
<keyword evidence="7" id="KW-0325">Glycoprotein</keyword>
<reference evidence="10" key="2">
    <citation type="submission" date="2025-08" db="UniProtKB">
        <authorList>
            <consortium name="Ensembl"/>
        </authorList>
    </citation>
    <scope>IDENTIFICATION</scope>
</reference>
<evidence type="ECO:0000313" key="10">
    <source>
        <dbReference type="Ensembl" id="ENSSFOP00015035359.1"/>
    </source>
</evidence>
<evidence type="ECO:0000256" key="7">
    <source>
        <dbReference type="ARBA" id="ARBA00023180"/>
    </source>
</evidence>
<dbReference type="OrthoDB" id="8608526at2759"/>
<feature type="domain" description="Fibronectin type-III" evidence="9">
    <location>
        <begin position="148"/>
        <end position="243"/>
    </location>
</feature>
<dbReference type="InterPro" id="IPR015152">
    <property type="entry name" value="Growth/epo_recpt_lig-bind"/>
</dbReference>
<dbReference type="Pfam" id="PF09067">
    <property type="entry name" value="EpoR_lig-bind"/>
    <property type="match status" value="1"/>
</dbReference>
<evidence type="ECO:0000259" key="9">
    <source>
        <dbReference type="PROSITE" id="PS50853"/>
    </source>
</evidence>
<name>A0A8C9SNG6_SCLFO</name>
<dbReference type="GO" id="GO:0009897">
    <property type="term" value="C:external side of plasma membrane"/>
    <property type="evidence" value="ECO:0007669"/>
    <property type="project" value="TreeGrafter"/>
</dbReference>
<feature type="transmembrane region" description="Helical" evidence="8">
    <location>
        <begin position="439"/>
        <end position="459"/>
    </location>
</feature>
<evidence type="ECO:0000256" key="1">
    <source>
        <dbReference type="ARBA" id="ARBA00004479"/>
    </source>
</evidence>
<organism evidence="10 11">
    <name type="scientific">Scleropages formosus</name>
    <name type="common">Asian bonytongue</name>
    <name type="synonym">Osteoglossum formosum</name>
    <dbReference type="NCBI Taxonomy" id="113540"/>
    <lineage>
        <taxon>Eukaryota</taxon>
        <taxon>Metazoa</taxon>
        <taxon>Chordata</taxon>
        <taxon>Craniata</taxon>
        <taxon>Vertebrata</taxon>
        <taxon>Euteleostomi</taxon>
        <taxon>Actinopterygii</taxon>
        <taxon>Neopterygii</taxon>
        <taxon>Teleostei</taxon>
        <taxon>Osteoglossocephala</taxon>
        <taxon>Osteoglossomorpha</taxon>
        <taxon>Osteoglossiformes</taxon>
        <taxon>Osteoglossidae</taxon>
        <taxon>Scleropages</taxon>
    </lineage>
</organism>
<reference evidence="10 11" key="1">
    <citation type="submission" date="2019-04" db="EMBL/GenBank/DDBJ databases">
        <authorList>
            <consortium name="Wellcome Sanger Institute Data Sharing"/>
        </authorList>
    </citation>
    <scope>NUCLEOTIDE SEQUENCE [LARGE SCALE GENOMIC DNA]</scope>
</reference>
<evidence type="ECO:0000256" key="2">
    <source>
        <dbReference type="ARBA" id="ARBA00022692"/>
    </source>
</evidence>
<dbReference type="Gene3D" id="2.60.40.10">
    <property type="entry name" value="Immunoglobulins"/>
    <property type="match status" value="4"/>
</dbReference>
<evidence type="ECO:0000256" key="3">
    <source>
        <dbReference type="ARBA" id="ARBA00022729"/>
    </source>
</evidence>
<keyword evidence="2 8" id="KW-0812">Transmembrane</keyword>
<dbReference type="InterPro" id="IPR013783">
    <property type="entry name" value="Ig-like_fold"/>
</dbReference>
<dbReference type="Proteomes" id="UP000694397">
    <property type="component" value="Chromosome 9"/>
</dbReference>
<dbReference type="SMART" id="SM00060">
    <property type="entry name" value="FN3"/>
    <property type="match status" value="2"/>
</dbReference>
<proteinExistence type="predicted"/>
<dbReference type="PANTHER" id="PTHR23037">
    <property type="entry name" value="CYTOKINE RECEPTOR"/>
    <property type="match status" value="1"/>
</dbReference>
<dbReference type="Ensembl" id="ENSSFOT00015035744.2">
    <property type="protein sequence ID" value="ENSSFOP00015035359.1"/>
    <property type="gene ID" value="ENSSFOG00015022525.2"/>
</dbReference>